<name>A0A5M3W517_9ACTN</name>
<keyword evidence="2" id="KW-1003">Cell membrane</keyword>
<feature type="transmembrane region" description="Helical" evidence="6">
    <location>
        <begin position="136"/>
        <end position="160"/>
    </location>
</feature>
<dbReference type="SUPFAM" id="SSF103473">
    <property type="entry name" value="MFS general substrate transporter"/>
    <property type="match status" value="1"/>
</dbReference>
<evidence type="ECO:0000256" key="5">
    <source>
        <dbReference type="ARBA" id="ARBA00023136"/>
    </source>
</evidence>
<dbReference type="PANTHER" id="PTHR23513">
    <property type="entry name" value="INTEGRAL MEMBRANE EFFLUX PROTEIN-RELATED"/>
    <property type="match status" value="1"/>
</dbReference>
<feature type="transmembrane region" description="Helical" evidence="6">
    <location>
        <begin position="101"/>
        <end position="124"/>
    </location>
</feature>
<evidence type="ECO:0000256" key="1">
    <source>
        <dbReference type="ARBA" id="ARBA00004651"/>
    </source>
</evidence>
<keyword evidence="8" id="KW-1185">Reference proteome</keyword>
<feature type="transmembrane region" description="Helical" evidence="6">
    <location>
        <begin position="45"/>
        <end position="70"/>
    </location>
</feature>
<keyword evidence="4 6" id="KW-1133">Transmembrane helix</keyword>
<proteinExistence type="predicted"/>
<dbReference type="OrthoDB" id="3287459at2"/>
<organism evidence="7 8">
    <name type="scientific">Acrocarpospora corrugata</name>
    <dbReference type="NCBI Taxonomy" id="35763"/>
    <lineage>
        <taxon>Bacteria</taxon>
        <taxon>Bacillati</taxon>
        <taxon>Actinomycetota</taxon>
        <taxon>Actinomycetes</taxon>
        <taxon>Streptosporangiales</taxon>
        <taxon>Streptosporangiaceae</taxon>
        <taxon>Acrocarpospora</taxon>
    </lineage>
</organism>
<evidence type="ECO:0000313" key="8">
    <source>
        <dbReference type="Proteomes" id="UP000334990"/>
    </source>
</evidence>
<feature type="transmembrane region" description="Helical" evidence="6">
    <location>
        <begin position="298"/>
        <end position="316"/>
    </location>
</feature>
<feature type="transmembrane region" description="Helical" evidence="6">
    <location>
        <begin position="246"/>
        <end position="263"/>
    </location>
</feature>
<evidence type="ECO:0000256" key="4">
    <source>
        <dbReference type="ARBA" id="ARBA00022989"/>
    </source>
</evidence>
<dbReference type="Gene3D" id="1.20.1250.20">
    <property type="entry name" value="MFS general substrate transporter like domains"/>
    <property type="match status" value="1"/>
</dbReference>
<dbReference type="RefSeq" id="WP_155337913.1">
    <property type="nucleotide sequence ID" value="NZ_BAAABN010000061.1"/>
</dbReference>
<feature type="transmembrane region" description="Helical" evidence="6">
    <location>
        <begin position="16"/>
        <end position="39"/>
    </location>
</feature>
<keyword evidence="3 6" id="KW-0812">Transmembrane</keyword>
<evidence type="ECO:0000256" key="3">
    <source>
        <dbReference type="ARBA" id="ARBA00022692"/>
    </source>
</evidence>
<evidence type="ECO:0000256" key="2">
    <source>
        <dbReference type="ARBA" id="ARBA00022475"/>
    </source>
</evidence>
<dbReference type="Proteomes" id="UP000334990">
    <property type="component" value="Unassembled WGS sequence"/>
</dbReference>
<gene>
    <name evidence="7" type="ORF">Acor_37020</name>
</gene>
<dbReference type="AlphaFoldDB" id="A0A5M3W517"/>
<comment type="subcellular location">
    <subcellularLocation>
        <location evidence="1">Cell membrane</location>
        <topology evidence="1">Multi-pass membrane protein</topology>
    </subcellularLocation>
</comment>
<dbReference type="InterPro" id="IPR036259">
    <property type="entry name" value="MFS_trans_sf"/>
</dbReference>
<evidence type="ECO:0000256" key="6">
    <source>
        <dbReference type="SAM" id="Phobius"/>
    </source>
</evidence>
<dbReference type="GO" id="GO:0005886">
    <property type="term" value="C:plasma membrane"/>
    <property type="evidence" value="ECO:0007669"/>
    <property type="project" value="UniProtKB-SubCell"/>
</dbReference>
<reference evidence="7 8" key="1">
    <citation type="submission" date="2019-10" db="EMBL/GenBank/DDBJ databases">
        <title>Whole genome shotgun sequence of Acrocarpospora corrugata NBRC 13972.</title>
        <authorList>
            <person name="Ichikawa N."/>
            <person name="Kimura A."/>
            <person name="Kitahashi Y."/>
            <person name="Komaki H."/>
            <person name="Oguchi A."/>
        </authorList>
    </citation>
    <scope>NUCLEOTIDE SEQUENCE [LARGE SCALE GENOMIC DNA]</scope>
    <source>
        <strain evidence="7 8">NBRC 13972</strain>
    </source>
</reference>
<comment type="caution">
    <text evidence="7">The sequence shown here is derived from an EMBL/GenBank/DDBJ whole genome shotgun (WGS) entry which is preliminary data.</text>
</comment>
<sequence>MRTYRELFRVPEFTPLFTLVSVQIAASTVSGLALGVLVYRATDSPLLSALSMFGPSFAQMIGAMALLSAADRVPPRAALTALAVVFGVGTASLAVPGLPLWAIFTIIFALGLAASLGGGVRFGLLNEILPRDGFLLGRSTIGMSVAVQQIAGYAVGGLLVTLLTPALTLLTGAGLYLLAALIARLGLTRRPARAGGRPSISETWRTNRLLWSAGSRRSIYLALWVPNGLIVGCESLFVSFDPVRAGLLFAGTALGMLAGDVAAGRFITPYWRLRLGAPLRLLLAIPYLIFLVDPPFPVALAAVTLASIGFSASLLLQERLLALTPESVSGQALGLQSSGLLTMQGVGSAVAGTIAQLTSPATAMGFMAVASVAVTLALAPGLRPPSERPPVESRVPDAAH</sequence>
<feature type="transmembrane region" description="Helical" evidence="6">
    <location>
        <begin position="218"/>
        <end position="240"/>
    </location>
</feature>
<accession>A0A5M3W517</accession>
<dbReference type="PANTHER" id="PTHR23513:SF11">
    <property type="entry name" value="STAPHYLOFERRIN A TRANSPORTER"/>
    <property type="match status" value="1"/>
</dbReference>
<evidence type="ECO:0000313" key="7">
    <source>
        <dbReference type="EMBL" id="GES01638.1"/>
    </source>
</evidence>
<keyword evidence="5 6" id="KW-0472">Membrane</keyword>
<feature type="transmembrane region" description="Helical" evidence="6">
    <location>
        <begin position="166"/>
        <end position="187"/>
    </location>
</feature>
<protein>
    <submittedName>
        <fullName evidence="7">Membrane protein</fullName>
    </submittedName>
</protein>
<feature type="transmembrane region" description="Helical" evidence="6">
    <location>
        <begin position="77"/>
        <end position="95"/>
    </location>
</feature>
<dbReference type="EMBL" id="BLAD01000052">
    <property type="protein sequence ID" value="GES01638.1"/>
    <property type="molecule type" value="Genomic_DNA"/>
</dbReference>